<keyword evidence="1 4" id="KW-0328">Glycosyltransferase</keyword>
<sequence>MGFMLAQAFHPSMRHAAPVRREIGIRTVFNILGPLTNPARAQCMLLGVAFPQLGEFMAEALRLLDIQHALVVHGEDGMDEITLSGTTTVWEVQDGEVKNWTIDVADTGLSRATTDELKGGTAYENAATMRRLFRGEGGPLRDAVLLNSGAALVAGDKVSSLNDGIAVAAQAIDGGKALETVDVLVEVSQKAG</sequence>
<keyword evidence="5" id="KW-1185">Reference proteome</keyword>
<dbReference type="Proteomes" id="UP001174909">
    <property type="component" value="Unassembled WGS sequence"/>
</dbReference>
<dbReference type="GO" id="GO:0004048">
    <property type="term" value="F:anthranilate phosphoribosyltransferase activity"/>
    <property type="evidence" value="ECO:0007669"/>
    <property type="project" value="InterPro"/>
</dbReference>
<evidence type="ECO:0000256" key="2">
    <source>
        <dbReference type="ARBA" id="ARBA00022679"/>
    </source>
</evidence>
<evidence type="ECO:0000259" key="3">
    <source>
        <dbReference type="Pfam" id="PF00591"/>
    </source>
</evidence>
<gene>
    <name evidence="4" type="ORF">GBAR_LOCUS5474</name>
</gene>
<dbReference type="Gene3D" id="3.40.1030.10">
    <property type="entry name" value="Nucleoside phosphorylase/phosphoribosyltransferase catalytic domain"/>
    <property type="match status" value="1"/>
</dbReference>
<dbReference type="PANTHER" id="PTHR43285:SF2">
    <property type="entry name" value="ANTHRANILATE PHOSPHORIBOSYLTRANSFERASE"/>
    <property type="match status" value="1"/>
</dbReference>
<organism evidence="4 5">
    <name type="scientific">Geodia barretti</name>
    <name type="common">Barrett's horny sponge</name>
    <dbReference type="NCBI Taxonomy" id="519541"/>
    <lineage>
        <taxon>Eukaryota</taxon>
        <taxon>Metazoa</taxon>
        <taxon>Porifera</taxon>
        <taxon>Demospongiae</taxon>
        <taxon>Heteroscleromorpha</taxon>
        <taxon>Tetractinellida</taxon>
        <taxon>Astrophorina</taxon>
        <taxon>Geodiidae</taxon>
        <taxon>Geodia</taxon>
    </lineage>
</organism>
<dbReference type="EMBL" id="CASHTH010000801">
    <property type="protein sequence ID" value="CAI8007907.1"/>
    <property type="molecule type" value="Genomic_DNA"/>
</dbReference>
<protein>
    <submittedName>
        <fullName evidence="4">Anthranilate phosphoribosyltransferase</fullName>
    </submittedName>
</protein>
<dbReference type="Pfam" id="PF00591">
    <property type="entry name" value="Glycos_transf_3"/>
    <property type="match status" value="1"/>
</dbReference>
<dbReference type="SUPFAM" id="SSF52418">
    <property type="entry name" value="Nucleoside phosphorylase/phosphoribosyltransferase catalytic domain"/>
    <property type="match status" value="1"/>
</dbReference>
<dbReference type="AlphaFoldDB" id="A0AA35RD04"/>
<reference evidence="4" key="1">
    <citation type="submission" date="2023-03" db="EMBL/GenBank/DDBJ databases">
        <authorList>
            <person name="Steffen K."/>
            <person name="Cardenas P."/>
        </authorList>
    </citation>
    <scope>NUCLEOTIDE SEQUENCE</scope>
</reference>
<evidence type="ECO:0000313" key="4">
    <source>
        <dbReference type="EMBL" id="CAI8007907.1"/>
    </source>
</evidence>
<dbReference type="PANTHER" id="PTHR43285">
    <property type="entry name" value="ANTHRANILATE PHOSPHORIBOSYLTRANSFERASE"/>
    <property type="match status" value="1"/>
</dbReference>
<comment type="caution">
    <text evidence="4">The sequence shown here is derived from an EMBL/GenBank/DDBJ whole genome shotgun (WGS) entry which is preliminary data.</text>
</comment>
<dbReference type="InterPro" id="IPR035902">
    <property type="entry name" value="Nuc_phospho_transferase"/>
</dbReference>
<accession>A0AA35RD04</accession>
<evidence type="ECO:0000256" key="1">
    <source>
        <dbReference type="ARBA" id="ARBA00022676"/>
    </source>
</evidence>
<dbReference type="InterPro" id="IPR000312">
    <property type="entry name" value="Glycosyl_Trfase_fam3"/>
</dbReference>
<keyword evidence="2" id="KW-0808">Transferase</keyword>
<dbReference type="NCBIfam" id="TIGR01245">
    <property type="entry name" value="trpD"/>
    <property type="match status" value="1"/>
</dbReference>
<dbReference type="GO" id="GO:0000162">
    <property type="term" value="P:L-tryptophan biosynthetic process"/>
    <property type="evidence" value="ECO:0007669"/>
    <property type="project" value="InterPro"/>
</dbReference>
<dbReference type="GO" id="GO:0005829">
    <property type="term" value="C:cytosol"/>
    <property type="evidence" value="ECO:0007669"/>
    <property type="project" value="TreeGrafter"/>
</dbReference>
<name>A0AA35RD04_GEOBA</name>
<feature type="domain" description="Glycosyl transferase family 3" evidence="3">
    <location>
        <begin position="1"/>
        <end position="178"/>
    </location>
</feature>
<dbReference type="InterPro" id="IPR005940">
    <property type="entry name" value="Anthranilate_Pribosyl_Tfrase"/>
</dbReference>
<proteinExistence type="predicted"/>
<evidence type="ECO:0000313" key="5">
    <source>
        <dbReference type="Proteomes" id="UP001174909"/>
    </source>
</evidence>